<evidence type="ECO:0000259" key="3">
    <source>
        <dbReference type="PROSITE" id="PS50109"/>
    </source>
</evidence>
<dbReference type="InterPro" id="IPR003594">
    <property type="entry name" value="HATPase_dom"/>
</dbReference>
<dbReference type="SUPFAM" id="SSF55874">
    <property type="entry name" value="ATPase domain of HSP90 chaperone/DNA topoisomerase II/histidine kinase"/>
    <property type="match status" value="1"/>
</dbReference>
<evidence type="ECO:0000313" key="5">
    <source>
        <dbReference type="Proteomes" id="UP000325273"/>
    </source>
</evidence>
<reference evidence="4 5" key="1">
    <citation type="submission" date="2019-08" db="EMBL/GenBank/DDBJ databases">
        <title>Paraburkholderia sp. DCY113.</title>
        <authorList>
            <person name="Kang J."/>
        </authorList>
    </citation>
    <scope>NUCLEOTIDE SEQUENCE [LARGE SCALE GENOMIC DNA]</scope>
    <source>
        <strain evidence="4 5">DCY113</strain>
    </source>
</reference>
<dbReference type="RefSeq" id="WP_149676725.1">
    <property type="nucleotide sequence ID" value="NZ_VTUZ01000086.1"/>
</dbReference>
<dbReference type="InterPro" id="IPR005467">
    <property type="entry name" value="His_kinase_dom"/>
</dbReference>
<accession>A0A5B0G4E7</accession>
<dbReference type="AlphaFoldDB" id="A0A5B0G4E7"/>
<dbReference type="Pfam" id="PF02518">
    <property type="entry name" value="HATPase_c"/>
    <property type="match status" value="1"/>
</dbReference>
<organism evidence="4 5">
    <name type="scientific">Paraburkholderia panacisoli</name>
    <dbReference type="NCBI Taxonomy" id="2603818"/>
    <lineage>
        <taxon>Bacteria</taxon>
        <taxon>Pseudomonadati</taxon>
        <taxon>Pseudomonadota</taxon>
        <taxon>Betaproteobacteria</taxon>
        <taxon>Burkholderiales</taxon>
        <taxon>Burkholderiaceae</taxon>
        <taxon>Paraburkholderia</taxon>
    </lineage>
</organism>
<keyword evidence="5" id="KW-1185">Reference proteome</keyword>
<dbReference type="PANTHER" id="PTHR43065:SF42">
    <property type="entry name" value="TWO-COMPONENT SENSOR PPRA"/>
    <property type="match status" value="1"/>
</dbReference>
<dbReference type="EMBL" id="VTUZ01000086">
    <property type="protein sequence ID" value="KAA0997451.1"/>
    <property type="molecule type" value="Genomic_DNA"/>
</dbReference>
<feature type="domain" description="Histidine kinase" evidence="3">
    <location>
        <begin position="1"/>
        <end position="187"/>
    </location>
</feature>
<proteinExistence type="predicted"/>
<protein>
    <recommendedName>
        <fullName evidence="2">histidine kinase</fullName>
        <ecNumber evidence="2">2.7.13.3</ecNumber>
    </recommendedName>
</protein>
<dbReference type="PRINTS" id="PR00344">
    <property type="entry name" value="BCTRLSENSOR"/>
</dbReference>
<dbReference type="Proteomes" id="UP000325273">
    <property type="component" value="Unassembled WGS sequence"/>
</dbReference>
<sequence>MTSAQRAAALTHRLLAFSRRQPLAPENIDVNERVRSLEDLLRRIVGEHIEVKLALEHVECRSRCDANQLENALLNLCINAKDAKPDGGMLTLETSRVQVDSLDAHKRRDMKPGHYIAVAVTDTGEGMPPDVVKQAFAPFFTTKPIGQGTGLGLSMVYGFAGQSGGFATIVSRVGGGTTVTLYLPESGAIEANEIAAARAEPNFETGTGQHILVVEDDSICAPIASGHVDPDRLQRPSGGCR</sequence>
<dbReference type="PROSITE" id="PS50109">
    <property type="entry name" value="HIS_KIN"/>
    <property type="match status" value="1"/>
</dbReference>
<comment type="caution">
    <text evidence="4">The sequence shown here is derived from an EMBL/GenBank/DDBJ whole genome shotgun (WGS) entry which is preliminary data.</text>
</comment>
<dbReference type="SMART" id="SM00387">
    <property type="entry name" value="HATPase_c"/>
    <property type="match status" value="1"/>
</dbReference>
<dbReference type="InterPro" id="IPR036890">
    <property type="entry name" value="HATPase_C_sf"/>
</dbReference>
<dbReference type="PANTHER" id="PTHR43065">
    <property type="entry name" value="SENSOR HISTIDINE KINASE"/>
    <property type="match status" value="1"/>
</dbReference>
<evidence type="ECO:0000256" key="1">
    <source>
        <dbReference type="ARBA" id="ARBA00000085"/>
    </source>
</evidence>
<evidence type="ECO:0000313" key="4">
    <source>
        <dbReference type="EMBL" id="KAA0997451.1"/>
    </source>
</evidence>
<comment type="catalytic activity">
    <reaction evidence="1">
        <text>ATP + protein L-histidine = ADP + protein N-phospho-L-histidine.</text>
        <dbReference type="EC" id="2.7.13.3"/>
    </reaction>
</comment>
<dbReference type="Gene3D" id="3.30.565.10">
    <property type="entry name" value="Histidine kinase-like ATPase, C-terminal domain"/>
    <property type="match status" value="1"/>
</dbReference>
<evidence type="ECO:0000256" key="2">
    <source>
        <dbReference type="ARBA" id="ARBA00012438"/>
    </source>
</evidence>
<dbReference type="GO" id="GO:0004673">
    <property type="term" value="F:protein histidine kinase activity"/>
    <property type="evidence" value="ECO:0007669"/>
    <property type="project" value="UniProtKB-EC"/>
</dbReference>
<dbReference type="EC" id="2.7.13.3" evidence="2"/>
<gene>
    <name evidence="4" type="ORF">FVF58_49210</name>
</gene>
<dbReference type="InterPro" id="IPR004358">
    <property type="entry name" value="Sig_transdc_His_kin-like_C"/>
</dbReference>
<name>A0A5B0G4E7_9BURK</name>